<dbReference type="RefSeq" id="WP_189007400.1">
    <property type="nucleotide sequence ID" value="NZ_BMOD01000028.1"/>
</dbReference>
<dbReference type="EMBL" id="BMOD01000028">
    <property type="protein sequence ID" value="GGJ54077.1"/>
    <property type="molecule type" value="Genomic_DNA"/>
</dbReference>
<proteinExistence type="predicted"/>
<protein>
    <recommendedName>
        <fullName evidence="3">Polymerase beta nucleotidyltransferase domain-containing protein</fullName>
    </recommendedName>
</protein>
<comment type="caution">
    <text evidence="1">The sequence shown here is derived from an EMBL/GenBank/DDBJ whole genome shotgun (WGS) entry which is preliminary data.</text>
</comment>
<evidence type="ECO:0000313" key="1">
    <source>
        <dbReference type="EMBL" id="GGJ54077.1"/>
    </source>
</evidence>
<keyword evidence="2" id="KW-1185">Reference proteome</keyword>
<dbReference type="InterPro" id="IPR043519">
    <property type="entry name" value="NT_sf"/>
</dbReference>
<dbReference type="Gene3D" id="3.30.460.10">
    <property type="entry name" value="Beta Polymerase, domain 2"/>
    <property type="match status" value="1"/>
</dbReference>
<gene>
    <name evidence="1" type="ORF">GCM10008938_45160</name>
</gene>
<evidence type="ECO:0008006" key="3">
    <source>
        <dbReference type="Google" id="ProtNLM"/>
    </source>
</evidence>
<organism evidence="1 2">
    <name type="scientific">Deinococcus roseus</name>
    <dbReference type="NCBI Taxonomy" id="392414"/>
    <lineage>
        <taxon>Bacteria</taxon>
        <taxon>Thermotogati</taxon>
        <taxon>Deinococcota</taxon>
        <taxon>Deinococci</taxon>
        <taxon>Deinococcales</taxon>
        <taxon>Deinococcaceae</taxon>
        <taxon>Deinococcus</taxon>
    </lineage>
</organism>
<accession>A0ABQ2DDX0</accession>
<sequence length="264" mass="30093">MNKEQFQAFKEALAHKTQQNPELVGLVFLGSSADASRQDQWSDHDFFLISQEGLQDRYRKDLSWLPDDFAISLGFQDTDHGVQVISETGHLLEFAVFSEDELARLGRVNAHDLMVDKSNLAEIIRHAARETPPQQKDLQHHAGKVLTCAIISMGRYVRGERASGREVFLNGVLRSFIYLYKHLPIVEGGPRHPRMDNLDVFRRIEISHPDLGKLLDELESLPVPQALQRVLTVQREKCAHLEWYPTAAHLAVQKRLEGALKVYI</sequence>
<dbReference type="Proteomes" id="UP000632222">
    <property type="component" value="Unassembled WGS sequence"/>
</dbReference>
<reference evidence="2" key="1">
    <citation type="journal article" date="2019" name="Int. J. Syst. Evol. Microbiol.">
        <title>The Global Catalogue of Microorganisms (GCM) 10K type strain sequencing project: providing services to taxonomists for standard genome sequencing and annotation.</title>
        <authorList>
            <consortium name="The Broad Institute Genomics Platform"/>
            <consortium name="The Broad Institute Genome Sequencing Center for Infectious Disease"/>
            <person name="Wu L."/>
            <person name="Ma J."/>
        </authorList>
    </citation>
    <scope>NUCLEOTIDE SEQUENCE [LARGE SCALE GENOMIC DNA]</scope>
    <source>
        <strain evidence="2">JCM 14370</strain>
    </source>
</reference>
<name>A0ABQ2DDX0_9DEIO</name>
<evidence type="ECO:0000313" key="2">
    <source>
        <dbReference type="Proteomes" id="UP000632222"/>
    </source>
</evidence>